<dbReference type="AlphaFoldDB" id="A0A4D4LYF6"/>
<organism evidence="1 2">
    <name type="scientific">Streptomyces avermitilis</name>
    <dbReference type="NCBI Taxonomy" id="33903"/>
    <lineage>
        <taxon>Bacteria</taxon>
        <taxon>Bacillati</taxon>
        <taxon>Actinomycetota</taxon>
        <taxon>Actinomycetes</taxon>
        <taxon>Kitasatosporales</taxon>
        <taxon>Streptomycetaceae</taxon>
        <taxon>Streptomyces</taxon>
    </lineage>
</organism>
<reference evidence="1 2" key="1">
    <citation type="submission" date="2019-04" db="EMBL/GenBank/DDBJ databases">
        <title>Draft genome sequences of Streptomyces avermitilis NBRC 14893.</title>
        <authorList>
            <person name="Komaki H."/>
            <person name="Tamura T."/>
            <person name="Hosoyama A."/>
        </authorList>
    </citation>
    <scope>NUCLEOTIDE SEQUENCE [LARGE SCALE GENOMIC DNA]</scope>
    <source>
        <strain evidence="1 2">NBRC 14893</strain>
    </source>
</reference>
<evidence type="ECO:0000313" key="2">
    <source>
        <dbReference type="Proteomes" id="UP000302139"/>
    </source>
</evidence>
<accession>A0A4D4LYF6</accession>
<gene>
    <name evidence="1" type="ORF">SAV14893_027800</name>
</gene>
<dbReference type="InterPro" id="IPR050458">
    <property type="entry name" value="LolB"/>
</dbReference>
<comment type="caution">
    <text evidence="1">The sequence shown here is derived from an EMBL/GenBank/DDBJ whole genome shotgun (WGS) entry which is preliminary data.</text>
</comment>
<dbReference type="InterPro" id="IPR043737">
    <property type="entry name" value="DUF5682"/>
</dbReference>
<dbReference type="Pfam" id="PF18934">
    <property type="entry name" value="DUF5682"/>
    <property type="match status" value="1"/>
</dbReference>
<name>A0A4D4LYF6_STRAX</name>
<dbReference type="PANTHER" id="PTHR30634:SF14">
    <property type="match status" value="1"/>
</dbReference>
<protein>
    <submittedName>
        <fullName evidence="1">Uncharacterized protein</fullName>
    </submittedName>
</protein>
<sequence length="865" mass="92154">MSDSGCDAVRGFWHGAGVLVTRCLEDGAGGRGAREGLEDLEHLEFKDLGWTRRRGDRVAGDEEAQSVGVGVGVDVAVGGGGDGGERPLLLGVRHHGPGSARAVRAALEAARPRAVLIEGPPEADALIPLAGDEEMRPPVALLAHAVEEPGRSAFWPLAEFSPEWVAIRWSLEHGVPARFIDLPATHTLAWDKEEPAAEKEPLPQPVDEAVRVDPLAVLAEAAGYDDPERWWEDVVEHRGTGGDVFAPFTVLEEAMGALREAYGTGGHERDLVREAYMRLQVRAAQREFGDDVAVVCGAWHVPALRRKATVAADRALLKGLPKVKTDMTWVPWTHRRLARASGYGAGIDSPGWYGHLFGVPDRPVERWLTKVAGLLREEDRIVSSAHVIEAVRLAETLAVMRGRPLPGLTETTDAVRAVMCEGSDVPLALVHDRLVVGDVLGEVPESAPAVPLQRDLTRLQRRLRLKPEPLEREVELDLRKETDAERSRLLHRLRLLRVAWGEPAASRGSTGTFRETWRLRWEPELSVRVAEAGVWGTTVLAAATAKAEADAVAAQALAEVTALAERCLPAGLPGALPVVMRVLADRAALDTDVGHLAQALPALVRSLRYGDVRGTDTKALAGVATGLAERVFVGLPPACAALGTEAAEEMRRHVDAVHGAVGLLGEGTAARQGDEGSGQGGTGIRERWHSVLRVLSGRDTVPGVIRGRAVRLLLDDGALAQDEAARLMGLVLSPGTAPGDAAAWIEGFVGGGSGGGMLLVHDERLLGLVDAWLTGVPAEAFTDVLPLLRRTFSAYEPGVRRTLGELVRRGPGARGSAAAVGSGTPGYATDLDTERADAVLPVLRLLLGLDDLADGDTNDLVGVTR</sequence>
<dbReference type="PANTHER" id="PTHR30634">
    <property type="entry name" value="OUTER MEMBRANE LOLAB LIPOPROTEIN INSERTION APPARATUS"/>
    <property type="match status" value="1"/>
</dbReference>
<proteinExistence type="predicted"/>
<dbReference type="Proteomes" id="UP000302139">
    <property type="component" value="Unassembled WGS sequence"/>
</dbReference>
<dbReference type="EMBL" id="BJHX01000001">
    <property type="protein sequence ID" value="GDY63387.1"/>
    <property type="molecule type" value="Genomic_DNA"/>
</dbReference>
<evidence type="ECO:0000313" key="1">
    <source>
        <dbReference type="EMBL" id="GDY63387.1"/>
    </source>
</evidence>